<dbReference type="GO" id="GO:0098015">
    <property type="term" value="C:virus tail"/>
    <property type="evidence" value="ECO:0007669"/>
    <property type="project" value="UniProtKB-KW"/>
</dbReference>
<dbReference type="KEGG" id="vg:77949753"/>
<sequence length="735" mass="79393">MARELMPKSGIMMPHVVVTRDAAVVGVSTVDGVAGAVDLTGKYLQKTDAEDTYQTKTEGASKTYVLDSIQPIMEGALFKADPFVDNNIPFRSAGANGVESVDMIKVTTENSIKLGSYESSVQGVEIHSAGRVVVVDKNDSGVETKYPVYSKRFRPEIEDLPFAAIGSYVKDSKGRTIGVNRTGINSDIKQFTQKVTFQQPVTIADGVGDYDAVTMRQLRNSGGGSGGPTMSGISNFGIGDFHLRDSRAYIQPYEVVSDGQLLNRADWPELWAYAQMLSPISDTDWLADPAKRGKYSLGNGTTTFRVPDRNGVQSGSVPALFGRGDGGDSSHNGRVEESAAPDIKGGFTTSSFVYNGGVYSLVQNRSGAFFAGGSVTDSAINIGSVTSGQQSFGTDFSASKSSPVYGRQSVSEIRPNSFYGVWVIRASGGFVAANTSWSVKNADATAPSSGTTVRGGEVISEYSNQEGKRFARLYSDTVWGSPGAAVIEAEGAGKHAYKFYEDGTVDFRKTGSSNRVNMYTTTSSWDNVSTASHTDLTSGGVDRVLESTASDTLVLGFSIGAVRPDAYPTKVGFHQYIWPESSYNFGSAVISIGSDSSWCRYMFGVDGQFWGSTEQGEFTYTRNGVSDSRVKHDITPTTVDKAWQNLKALQFVTFIYNNDEQERQRRGLIAQQAETVDSLYVKTRMYPGKNIGDPMVEQKELDTTPMLLDTMHVVQKLIAEIDALKAEIADLKASK</sequence>
<reference evidence="4 5" key="1">
    <citation type="submission" date="2020-06" db="EMBL/GenBank/DDBJ databases">
        <title>Genomic and proteomic analysis of O18-011, a novel Escherichia coli phage.</title>
        <authorList>
            <person name="Shahin K."/>
            <person name="Bao H."/>
            <person name="Soleimani-Delfan A."/>
            <person name="Wang R."/>
        </authorList>
    </citation>
    <scope>NUCLEOTIDE SEQUENCE [LARGE SCALE GENOMIC DNA]</scope>
</reference>
<proteinExistence type="predicted"/>
<accession>A0A6J4EGP9</accession>
<keyword evidence="5" id="KW-1185">Reference proteome</keyword>
<name>A0A6J4EGP9_9CAUD</name>
<dbReference type="InterPro" id="IPR030392">
    <property type="entry name" value="S74_ICA"/>
</dbReference>
<dbReference type="GeneID" id="77949753"/>
<comment type="subcellular location">
    <subcellularLocation>
        <location evidence="1">Virion</location>
    </subcellularLocation>
</comment>
<evidence type="ECO:0000256" key="2">
    <source>
        <dbReference type="ARBA" id="ARBA00022732"/>
    </source>
</evidence>
<keyword evidence="2" id="KW-0946">Virion</keyword>
<dbReference type="Proteomes" id="UP000504721">
    <property type="component" value="Segment"/>
</dbReference>
<protein>
    <submittedName>
        <fullName evidence="4">Tail fiber</fullName>
    </submittedName>
</protein>
<evidence type="ECO:0000313" key="4">
    <source>
        <dbReference type="EMBL" id="BCG45084.1"/>
    </source>
</evidence>
<dbReference type="PROSITE" id="PS51688">
    <property type="entry name" value="ICA"/>
    <property type="match status" value="1"/>
</dbReference>
<dbReference type="RefSeq" id="YP_010673456.1">
    <property type="nucleotide sequence ID" value="NC_070985.1"/>
</dbReference>
<dbReference type="Pfam" id="PF13884">
    <property type="entry name" value="Peptidase_S74"/>
    <property type="match status" value="1"/>
</dbReference>
<organism evidence="4 5">
    <name type="scientific">Escherichia phage O18-011</name>
    <dbReference type="NCBI Taxonomy" id="2742113"/>
    <lineage>
        <taxon>Viruses</taxon>
        <taxon>Duplodnaviria</taxon>
        <taxon>Heunggongvirae</taxon>
        <taxon>Uroviricota</taxon>
        <taxon>Caudoviricetes</taxon>
        <taxon>Mktvariviridae</taxon>
        <taxon>Gordonclarkvirinae</taxon>
        <taxon>Kuravirus</taxon>
        <taxon>Kuravirus O18011</taxon>
    </lineage>
</organism>
<feature type="domain" description="Peptidase S74" evidence="3">
    <location>
        <begin position="626"/>
        <end position="728"/>
    </location>
</feature>
<dbReference type="EMBL" id="LC553735">
    <property type="protein sequence ID" value="BCG45084.1"/>
    <property type="molecule type" value="Genomic_DNA"/>
</dbReference>
<evidence type="ECO:0000256" key="1">
    <source>
        <dbReference type="ARBA" id="ARBA00004328"/>
    </source>
</evidence>
<dbReference type="SUPFAM" id="SSF88874">
    <property type="entry name" value="Receptor-binding domain of short tail fibre protein gp12"/>
    <property type="match status" value="1"/>
</dbReference>
<keyword evidence="2" id="KW-1227">Viral tail protein</keyword>
<evidence type="ECO:0000259" key="3">
    <source>
        <dbReference type="PROSITE" id="PS51688"/>
    </source>
</evidence>
<evidence type="ECO:0000313" key="5">
    <source>
        <dbReference type="Proteomes" id="UP000504721"/>
    </source>
</evidence>